<dbReference type="PANTHER" id="PTHR43272">
    <property type="entry name" value="LONG-CHAIN-FATTY-ACID--COA LIGASE"/>
    <property type="match status" value="1"/>
</dbReference>
<evidence type="ECO:0000313" key="5">
    <source>
        <dbReference type="Proteomes" id="UP000650833"/>
    </source>
</evidence>
<dbReference type="InterPro" id="IPR042099">
    <property type="entry name" value="ANL_N_sf"/>
</dbReference>
<dbReference type="Proteomes" id="UP000650833">
    <property type="component" value="Unassembled WGS sequence"/>
</dbReference>
<dbReference type="SUPFAM" id="SSF56801">
    <property type="entry name" value="Acetyl-CoA synthetase-like"/>
    <property type="match status" value="1"/>
</dbReference>
<evidence type="ECO:0000256" key="1">
    <source>
        <dbReference type="ARBA" id="ARBA00022741"/>
    </source>
</evidence>
<keyword evidence="1" id="KW-0547">Nucleotide-binding</keyword>
<dbReference type="Gene3D" id="3.40.50.12780">
    <property type="entry name" value="N-terminal domain of ligase-like"/>
    <property type="match status" value="1"/>
</dbReference>
<dbReference type="GO" id="GO:0005524">
    <property type="term" value="F:ATP binding"/>
    <property type="evidence" value="ECO:0007669"/>
    <property type="project" value="UniProtKB-KW"/>
</dbReference>
<keyword evidence="2" id="KW-0067">ATP-binding</keyword>
<evidence type="ECO:0000313" key="4">
    <source>
        <dbReference type="EMBL" id="KAG2194316.1"/>
    </source>
</evidence>
<organism evidence="4 5">
    <name type="scientific">Mucor plumbeus</name>
    <dbReference type="NCBI Taxonomy" id="97098"/>
    <lineage>
        <taxon>Eukaryota</taxon>
        <taxon>Fungi</taxon>
        <taxon>Fungi incertae sedis</taxon>
        <taxon>Mucoromycota</taxon>
        <taxon>Mucoromycotina</taxon>
        <taxon>Mucoromycetes</taxon>
        <taxon>Mucorales</taxon>
        <taxon>Mucorineae</taxon>
        <taxon>Mucoraceae</taxon>
        <taxon>Mucor</taxon>
    </lineage>
</organism>
<dbReference type="OrthoDB" id="1700726at2759"/>
<dbReference type="GO" id="GO:0004467">
    <property type="term" value="F:long-chain fatty acid-CoA ligase activity"/>
    <property type="evidence" value="ECO:0007669"/>
    <property type="project" value="TreeGrafter"/>
</dbReference>
<evidence type="ECO:0000256" key="2">
    <source>
        <dbReference type="ARBA" id="ARBA00022840"/>
    </source>
</evidence>
<dbReference type="Pfam" id="PF00501">
    <property type="entry name" value="AMP-binding"/>
    <property type="match status" value="1"/>
</dbReference>
<accession>A0A8H7UQ13</accession>
<keyword evidence="5" id="KW-1185">Reference proteome</keyword>
<proteinExistence type="predicted"/>
<evidence type="ECO:0000259" key="3">
    <source>
        <dbReference type="Pfam" id="PF00501"/>
    </source>
</evidence>
<dbReference type="InterPro" id="IPR000873">
    <property type="entry name" value="AMP-dep_synth/lig_dom"/>
</dbReference>
<sequence>MTIELDTLSYALLTSIVGAAALLSVRNSKAPDIHPLLLNTQSDVSRLRHPEESAVYRSRMYPMGTPLCSTFDRSIRTMAEFYRLGGIEKNKSAEFLAQGTISGYSSYDDIGKRVPIVYQGLRTIAELVPQSGIENSFVGIYAKNSLHTILTEIACHRNGLVTVPVSASASTTHLAHVIQKTLLKVLLIDSNLLERVLSLAQESSLKKIVVFGQATAENKKQAQDIGIELLSFEELEAKGKTANFEAVTVVPSDIASIYFNSQKDSKNGVVLTQKNLLSSISSYLLVVPPQQRVTPKDRLMLNLPIDNVFGHVLVAIFSLLGGSIAFGDEVDNEQNIDVTASLSRIAEAKPTIFASGSAFLHQVKQLIQSRYGKSFLFKRGYSIKEGYLKESHLVDDCKYDMLVFRDIRKSLFGGNLRLLYIDNDDNADPTLATFLRAILSIQVLQTFNITETTSSIITSMFYDYNADPEAKGAPLPCNEIKLIDVPELSLHAEDIPNPRGEIWVRGNNVFNGYYNDEAATSDVLDADGWYFTGYLGEALANGTFKVIGKK</sequence>
<dbReference type="PANTHER" id="PTHR43272:SF33">
    <property type="entry name" value="AMP-BINDING DOMAIN-CONTAINING PROTEIN-RELATED"/>
    <property type="match status" value="1"/>
</dbReference>
<dbReference type="GO" id="GO:0005783">
    <property type="term" value="C:endoplasmic reticulum"/>
    <property type="evidence" value="ECO:0007669"/>
    <property type="project" value="TreeGrafter"/>
</dbReference>
<dbReference type="AlphaFoldDB" id="A0A8H7UQ13"/>
<comment type="caution">
    <text evidence="4">The sequence shown here is derived from an EMBL/GenBank/DDBJ whole genome shotgun (WGS) entry which is preliminary data.</text>
</comment>
<reference evidence="4" key="1">
    <citation type="submission" date="2020-12" db="EMBL/GenBank/DDBJ databases">
        <title>Metabolic potential, ecology and presence of endohyphal bacteria is reflected in genomic diversity of Mucoromycotina.</title>
        <authorList>
            <person name="Muszewska A."/>
            <person name="Okrasinska A."/>
            <person name="Steczkiewicz K."/>
            <person name="Drgas O."/>
            <person name="Orlowska M."/>
            <person name="Perlinska-Lenart U."/>
            <person name="Aleksandrzak-Piekarczyk T."/>
            <person name="Szatraj K."/>
            <person name="Zielenkiewicz U."/>
            <person name="Pilsyk S."/>
            <person name="Malc E."/>
            <person name="Mieczkowski P."/>
            <person name="Kruszewska J.S."/>
            <person name="Biernat P."/>
            <person name="Pawlowska J."/>
        </authorList>
    </citation>
    <scope>NUCLEOTIDE SEQUENCE</scope>
    <source>
        <strain evidence="4">CBS 226.32</strain>
    </source>
</reference>
<dbReference type="EMBL" id="JAEPRC010000593">
    <property type="protein sequence ID" value="KAG2194316.1"/>
    <property type="molecule type" value="Genomic_DNA"/>
</dbReference>
<feature type="domain" description="AMP-dependent synthetase/ligase" evidence="3">
    <location>
        <begin position="131"/>
        <end position="514"/>
    </location>
</feature>
<protein>
    <recommendedName>
        <fullName evidence="3">AMP-dependent synthetase/ligase domain-containing protein</fullName>
    </recommendedName>
</protein>
<dbReference type="GO" id="GO:0016020">
    <property type="term" value="C:membrane"/>
    <property type="evidence" value="ECO:0007669"/>
    <property type="project" value="TreeGrafter"/>
</dbReference>
<gene>
    <name evidence="4" type="ORF">INT46_005343</name>
</gene>
<name>A0A8H7UQ13_9FUNG</name>